<dbReference type="Proteomes" id="UP000829398">
    <property type="component" value="Chromosome 5"/>
</dbReference>
<name>A0ACB8K745_CITSI</name>
<protein>
    <submittedName>
        <fullName evidence="1">SHSP domain-containing protein</fullName>
    </submittedName>
</protein>
<sequence length="374" mass="42373">MFQVVPGWTYDSLNDTKTARHEGVLAKGLSSACDKHGLRQCFDSLISISGYLDSTIGIRASSSDQDPSMAPSKIDLEKFNGKNDFNMWKVKREALLVTQGLGGEKTATEQIKLDDSNIREAIVKASGLCINSGSWTRIPSYCRFTIALEESEFDRALDRIAKFKSIRGFYERESVNLFSEKSGVRFCNNLHYCFNKAHLEASPVDFLVCVHSYCALLFLATLMNMASQANALMPCTQSPFFDMMFPMTEEPFRVLEQTPLTIAKGADHHQTLAPARADWMETPTAHMITLDIPGMKKDNMKIEVEENRVLRVSGERKSNDYYKEGVEGEKWHRAERTFGKFWRQFRMHMSADLDHIKAHMENGILRVTVPKLAA</sequence>
<reference evidence="2" key="1">
    <citation type="journal article" date="2023" name="Hortic. Res.">
        <title>A chromosome-level phased genome enabling allele-level studies in sweet orange: a case study on citrus Huanglongbing tolerance.</title>
        <authorList>
            <person name="Wu B."/>
            <person name="Yu Q."/>
            <person name="Deng Z."/>
            <person name="Duan Y."/>
            <person name="Luo F."/>
            <person name="Gmitter F. Jr."/>
        </authorList>
    </citation>
    <scope>NUCLEOTIDE SEQUENCE [LARGE SCALE GENOMIC DNA]</scope>
    <source>
        <strain evidence="2">cv. Valencia</strain>
    </source>
</reference>
<accession>A0ACB8K745</accession>
<dbReference type="EMBL" id="CM039174">
    <property type="protein sequence ID" value="KAH9750244.1"/>
    <property type="molecule type" value="Genomic_DNA"/>
</dbReference>
<organism evidence="1 2">
    <name type="scientific">Citrus sinensis</name>
    <name type="common">Sweet orange</name>
    <name type="synonym">Citrus aurantium var. sinensis</name>
    <dbReference type="NCBI Taxonomy" id="2711"/>
    <lineage>
        <taxon>Eukaryota</taxon>
        <taxon>Viridiplantae</taxon>
        <taxon>Streptophyta</taxon>
        <taxon>Embryophyta</taxon>
        <taxon>Tracheophyta</taxon>
        <taxon>Spermatophyta</taxon>
        <taxon>Magnoliopsida</taxon>
        <taxon>eudicotyledons</taxon>
        <taxon>Gunneridae</taxon>
        <taxon>Pentapetalae</taxon>
        <taxon>rosids</taxon>
        <taxon>malvids</taxon>
        <taxon>Sapindales</taxon>
        <taxon>Rutaceae</taxon>
        <taxon>Aurantioideae</taxon>
        <taxon>Citrus</taxon>
    </lineage>
</organism>
<keyword evidence="2" id="KW-1185">Reference proteome</keyword>
<comment type="caution">
    <text evidence="1">The sequence shown here is derived from an EMBL/GenBank/DDBJ whole genome shotgun (WGS) entry which is preliminary data.</text>
</comment>
<evidence type="ECO:0000313" key="2">
    <source>
        <dbReference type="Proteomes" id="UP000829398"/>
    </source>
</evidence>
<proteinExistence type="predicted"/>
<gene>
    <name evidence="1" type="ORF">KPL71_013809</name>
</gene>
<evidence type="ECO:0000313" key="1">
    <source>
        <dbReference type="EMBL" id="KAH9750244.1"/>
    </source>
</evidence>